<gene>
    <name evidence="9" type="ORF">Ocin01_11022</name>
</gene>
<dbReference type="OMA" id="HRQTDHL"/>
<protein>
    <recommendedName>
        <fullName evidence="6">rRNA methyltransferase 2, mitochondrial</fullName>
    </recommendedName>
</protein>
<dbReference type="AlphaFoldDB" id="A0A1D2MRX3"/>
<evidence type="ECO:0000313" key="9">
    <source>
        <dbReference type="EMBL" id="ODM95658.1"/>
    </source>
</evidence>
<evidence type="ECO:0000256" key="7">
    <source>
        <dbReference type="PIRSR" id="PIRSR005461-1"/>
    </source>
</evidence>
<dbReference type="GO" id="GO:0005739">
    <property type="term" value="C:mitochondrion"/>
    <property type="evidence" value="ECO:0007669"/>
    <property type="project" value="TreeGrafter"/>
</dbReference>
<accession>A0A1D2MRX3</accession>
<keyword evidence="10" id="KW-1185">Reference proteome</keyword>
<dbReference type="GO" id="GO:0008650">
    <property type="term" value="F:rRNA (uridine-2'-O-)-methyltransferase activity"/>
    <property type="evidence" value="ECO:0007669"/>
    <property type="project" value="TreeGrafter"/>
</dbReference>
<dbReference type="EMBL" id="LJIJ01000639">
    <property type="protein sequence ID" value="ODM95658.1"/>
    <property type="molecule type" value="Genomic_DNA"/>
</dbReference>
<sequence length="289" mass="32168">NVRLWGNCRNIHLSCCVFKVVPSNLKGKSKSSQEWMARQLNDPYVKKAHDMNYRARSAFKLIEIDDKVKILKPGQTVVECGAAPGAWSQVIVQRINSNGKAVVKKRKIGTVIGIDLLPIAPLEGAIFLDGCDFTSVESVEKIKAILAARSMDKVEGDQPYIKEGLQETAEREVVEGENNNVNVKKDEVKSKSGEMNGMVDVVLSDMAPNATGQRDTDHPRIMRLVEAALVFAVKNGKPGGHFLAKVWDGSEVKRLESVMEKYYEKVSRHKPQSSRNDSSEIFILGRFKK</sequence>
<evidence type="ECO:0000256" key="6">
    <source>
        <dbReference type="ARBA" id="ARBA00041184"/>
    </source>
</evidence>
<dbReference type="OrthoDB" id="20105at2759"/>
<dbReference type="PIRSF" id="PIRSF005461">
    <property type="entry name" value="23S_rRNA_mtase"/>
    <property type="match status" value="1"/>
</dbReference>
<evidence type="ECO:0000256" key="1">
    <source>
        <dbReference type="ARBA" id="ARBA00009258"/>
    </source>
</evidence>
<dbReference type="Proteomes" id="UP000094527">
    <property type="component" value="Unassembled WGS sequence"/>
</dbReference>
<dbReference type="PANTHER" id="PTHR10920:SF18">
    <property type="entry name" value="RRNA METHYLTRANSFERASE 2, MITOCHONDRIAL"/>
    <property type="match status" value="1"/>
</dbReference>
<dbReference type="STRING" id="48709.A0A1D2MRX3"/>
<evidence type="ECO:0000259" key="8">
    <source>
        <dbReference type="Pfam" id="PF01728"/>
    </source>
</evidence>
<dbReference type="HAMAP" id="MF_01547">
    <property type="entry name" value="RNA_methyltr_E"/>
    <property type="match status" value="1"/>
</dbReference>
<evidence type="ECO:0000256" key="4">
    <source>
        <dbReference type="ARBA" id="ARBA00022679"/>
    </source>
</evidence>
<keyword evidence="3 9" id="KW-0489">Methyltransferase</keyword>
<organism evidence="9 10">
    <name type="scientific">Orchesella cincta</name>
    <name type="common">Springtail</name>
    <name type="synonym">Podura cincta</name>
    <dbReference type="NCBI Taxonomy" id="48709"/>
    <lineage>
        <taxon>Eukaryota</taxon>
        <taxon>Metazoa</taxon>
        <taxon>Ecdysozoa</taxon>
        <taxon>Arthropoda</taxon>
        <taxon>Hexapoda</taxon>
        <taxon>Collembola</taxon>
        <taxon>Entomobryomorpha</taxon>
        <taxon>Entomobryoidea</taxon>
        <taxon>Orchesellidae</taxon>
        <taxon>Orchesellinae</taxon>
        <taxon>Orchesella</taxon>
    </lineage>
</organism>
<dbReference type="InterPro" id="IPR002877">
    <property type="entry name" value="RNA_MeTrfase_FtsJ_dom"/>
</dbReference>
<dbReference type="InterPro" id="IPR050082">
    <property type="entry name" value="RNA_methyltr_RlmE"/>
</dbReference>
<dbReference type="SUPFAM" id="SSF53335">
    <property type="entry name" value="S-adenosyl-L-methionine-dependent methyltransferases"/>
    <property type="match status" value="1"/>
</dbReference>
<dbReference type="InterPro" id="IPR029063">
    <property type="entry name" value="SAM-dependent_MTases_sf"/>
</dbReference>
<dbReference type="PANTHER" id="PTHR10920">
    <property type="entry name" value="RIBOSOMAL RNA METHYLTRANSFERASE"/>
    <property type="match status" value="1"/>
</dbReference>
<feature type="non-terminal residue" evidence="9">
    <location>
        <position position="1"/>
    </location>
</feature>
<comment type="similarity">
    <text evidence="1">Belongs to the class I-like SAM-binding methyltransferase superfamily. RNA methyltransferase RlmE family.</text>
</comment>
<feature type="active site" description="Proton acceptor" evidence="7">
    <location>
        <position position="245"/>
    </location>
</feature>
<keyword evidence="5 7" id="KW-0949">S-adenosyl-L-methionine</keyword>
<evidence type="ECO:0000256" key="5">
    <source>
        <dbReference type="ARBA" id="ARBA00022691"/>
    </source>
</evidence>
<keyword evidence="4 9" id="KW-0808">Transferase</keyword>
<comment type="caution">
    <text evidence="9">The sequence shown here is derived from an EMBL/GenBank/DDBJ whole genome shotgun (WGS) entry which is preliminary data.</text>
</comment>
<dbReference type="Pfam" id="PF01728">
    <property type="entry name" value="FtsJ"/>
    <property type="match status" value="1"/>
</dbReference>
<evidence type="ECO:0000256" key="2">
    <source>
        <dbReference type="ARBA" id="ARBA00022552"/>
    </source>
</evidence>
<evidence type="ECO:0000313" key="10">
    <source>
        <dbReference type="Proteomes" id="UP000094527"/>
    </source>
</evidence>
<reference evidence="9 10" key="1">
    <citation type="journal article" date="2016" name="Genome Biol. Evol.">
        <title>Gene Family Evolution Reflects Adaptation to Soil Environmental Stressors in the Genome of the Collembolan Orchesella cincta.</title>
        <authorList>
            <person name="Faddeeva-Vakhrusheva A."/>
            <person name="Derks M.F."/>
            <person name="Anvar S.Y."/>
            <person name="Agamennone V."/>
            <person name="Suring W."/>
            <person name="Smit S."/>
            <person name="van Straalen N.M."/>
            <person name="Roelofs D."/>
        </authorList>
    </citation>
    <scope>NUCLEOTIDE SEQUENCE [LARGE SCALE GENOMIC DNA]</scope>
    <source>
        <tissue evidence="9">Mixed pool</tissue>
    </source>
</reference>
<feature type="non-terminal residue" evidence="9">
    <location>
        <position position="289"/>
    </location>
</feature>
<feature type="domain" description="Ribosomal RNA methyltransferase FtsJ" evidence="8">
    <location>
        <begin position="53"/>
        <end position="286"/>
    </location>
</feature>
<dbReference type="Gene3D" id="3.40.50.150">
    <property type="entry name" value="Vaccinia Virus protein VP39"/>
    <property type="match status" value="1"/>
</dbReference>
<dbReference type="InterPro" id="IPR015507">
    <property type="entry name" value="rRNA-MeTfrase_E"/>
</dbReference>
<name>A0A1D2MRX3_ORCCI</name>
<keyword evidence="2" id="KW-0698">rRNA processing</keyword>
<proteinExistence type="inferred from homology"/>
<evidence type="ECO:0000256" key="3">
    <source>
        <dbReference type="ARBA" id="ARBA00022603"/>
    </source>
</evidence>